<dbReference type="OrthoDB" id="7855720at2"/>
<organism evidence="1 2">
    <name type="scientific">Glycomyces harbinensis</name>
    <dbReference type="NCBI Taxonomy" id="58114"/>
    <lineage>
        <taxon>Bacteria</taxon>
        <taxon>Bacillati</taxon>
        <taxon>Actinomycetota</taxon>
        <taxon>Actinomycetes</taxon>
        <taxon>Glycomycetales</taxon>
        <taxon>Glycomycetaceae</taxon>
        <taxon>Glycomyces</taxon>
    </lineage>
</organism>
<evidence type="ECO:0008006" key="3">
    <source>
        <dbReference type="Google" id="ProtNLM"/>
    </source>
</evidence>
<gene>
    <name evidence="1" type="ORF">SAMN05216270_106192</name>
</gene>
<accession>A0A1G6WTC9</accession>
<reference evidence="2" key="1">
    <citation type="submission" date="2016-10" db="EMBL/GenBank/DDBJ databases">
        <authorList>
            <person name="Varghese N."/>
            <person name="Submissions S."/>
        </authorList>
    </citation>
    <scope>NUCLEOTIDE SEQUENCE [LARGE SCALE GENOMIC DNA]</scope>
    <source>
        <strain evidence="2">CGMCC 4.3516</strain>
    </source>
</reference>
<name>A0A1G6WTC9_9ACTN</name>
<dbReference type="InterPro" id="IPR027417">
    <property type="entry name" value="P-loop_NTPase"/>
</dbReference>
<dbReference type="EMBL" id="FNAD01000006">
    <property type="protein sequence ID" value="SDD68893.1"/>
    <property type="molecule type" value="Genomic_DNA"/>
</dbReference>
<proteinExistence type="predicted"/>
<protein>
    <recommendedName>
        <fullName evidence="3">Sulfotransferase family protein</fullName>
    </recommendedName>
</protein>
<evidence type="ECO:0000313" key="2">
    <source>
        <dbReference type="Proteomes" id="UP000198949"/>
    </source>
</evidence>
<dbReference type="Gene3D" id="3.40.50.300">
    <property type="entry name" value="P-loop containing nucleotide triphosphate hydrolases"/>
    <property type="match status" value="1"/>
</dbReference>
<keyword evidence="2" id="KW-1185">Reference proteome</keyword>
<dbReference type="AlphaFoldDB" id="A0A1G6WTC9"/>
<dbReference type="STRING" id="58114.SAMN05216270_106192"/>
<dbReference type="Proteomes" id="UP000198949">
    <property type="component" value="Unassembled WGS sequence"/>
</dbReference>
<evidence type="ECO:0000313" key="1">
    <source>
        <dbReference type="EMBL" id="SDD68893.1"/>
    </source>
</evidence>
<dbReference type="RefSeq" id="WP_091034606.1">
    <property type="nucleotide sequence ID" value="NZ_FNAD01000006.1"/>
</dbReference>
<dbReference type="SUPFAM" id="SSF52540">
    <property type="entry name" value="P-loop containing nucleoside triphosphate hydrolases"/>
    <property type="match status" value="1"/>
</dbReference>
<sequence length="320" mass="36860">MSAERVLAISPRKAGTHLLQQLMVRLGYGIYGETVPPEAGRAAFSLRERQRLAERFADPAEFDGIDVRRDTEEFIRRTDLLLIQLGWIWQMRLAARNLSNVQVSQPDADFTLKMAPEAWTRPFREGPSRLCWIFHSVDIWRMDPLFLEEWIREGEPRMVLNHRDPRDTLVSMVDFFAGEGGLKFLRYPESATFGPIFQNIPDRADRITYALRDPALPLMADYEAAISLLYHPKVADVSFEDLVGPSGGGSRDRQMEATRRVAEHLESDVDPERVVDDLFDRSAFSFHKGRIGRWRDVFTAEHEAMFNDRFGHLLEVFGYA</sequence>